<dbReference type="SUPFAM" id="SSF90123">
    <property type="entry name" value="ABC transporter transmembrane region"/>
    <property type="match status" value="1"/>
</dbReference>
<evidence type="ECO:0000256" key="7">
    <source>
        <dbReference type="ARBA" id="ARBA00022989"/>
    </source>
</evidence>
<feature type="domain" description="ABC transmembrane type-1" evidence="13">
    <location>
        <begin position="68"/>
        <end position="354"/>
    </location>
</feature>
<reference evidence="14 15" key="1">
    <citation type="submission" date="2020-08" db="EMBL/GenBank/DDBJ databases">
        <title>Genomic Encyclopedia of Type Strains, Phase IV (KMG-IV): sequencing the most valuable type-strain genomes for metagenomic binning, comparative biology and taxonomic classification.</title>
        <authorList>
            <person name="Goeker M."/>
        </authorList>
    </citation>
    <scope>NUCLEOTIDE SEQUENCE [LARGE SCALE GENOMIC DNA]</scope>
    <source>
        <strain evidence="14 15">YIM 65646</strain>
    </source>
</reference>
<dbReference type="GO" id="GO:0016887">
    <property type="term" value="F:ATP hydrolysis activity"/>
    <property type="evidence" value="ECO:0007669"/>
    <property type="project" value="InterPro"/>
</dbReference>
<dbReference type="Gene3D" id="1.20.1560.10">
    <property type="entry name" value="ABC transporter type 1, transmembrane domain"/>
    <property type="match status" value="1"/>
</dbReference>
<dbReference type="GO" id="GO:0005524">
    <property type="term" value="F:ATP binding"/>
    <property type="evidence" value="ECO:0007669"/>
    <property type="project" value="UniProtKB-KW"/>
</dbReference>
<comment type="subcellular location">
    <subcellularLocation>
        <location evidence="1">Cell membrane</location>
        <topology evidence="1">Multi-pass membrane protein</topology>
    </subcellularLocation>
</comment>
<comment type="caution">
    <text evidence="14">The sequence shown here is derived from an EMBL/GenBank/DDBJ whole genome shotgun (WGS) entry which is preliminary data.</text>
</comment>
<evidence type="ECO:0000256" key="6">
    <source>
        <dbReference type="ARBA" id="ARBA00022840"/>
    </source>
</evidence>
<dbReference type="AlphaFoldDB" id="A0A841FWQ9"/>
<evidence type="ECO:0000259" key="12">
    <source>
        <dbReference type="PROSITE" id="PS50893"/>
    </source>
</evidence>
<dbReference type="Proteomes" id="UP000548476">
    <property type="component" value="Unassembled WGS sequence"/>
</dbReference>
<dbReference type="GO" id="GO:0015421">
    <property type="term" value="F:ABC-type oligopeptide transporter activity"/>
    <property type="evidence" value="ECO:0007669"/>
    <property type="project" value="TreeGrafter"/>
</dbReference>
<evidence type="ECO:0000256" key="2">
    <source>
        <dbReference type="ARBA" id="ARBA00022448"/>
    </source>
</evidence>
<comment type="similarity">
    <text evidence="9">Belongs to the ABC transporter superfamily. Lipid exporter (TC 3.A.1.106) family.</text>
</comment>
<dbReference type="PROSITE" id="PS50929">
    <property type="entry name" value="ABC_TM1F"/>
    <property type="match status" value="1"/>
</dbReference>
<dbReference type="InterPro" id="IPR017871">
    <property type="entry name" value="ABC_transporter-like_CS"/>
</dbReference>
<dbReference type="CDD" id="cd18546">
    <property type="entry name" value="ABC_6TM_Rv0194_D2_like"/>
    <property type="match status" value="1"/>
</dbReference>
<dbReference type="FunFam" id="3.40.50.300:FF:000299">
    <property type="entry name" value="ABC transporter ATP-binding protein/permease"/>
    <property type="match status" value="1"/>
</dbReference>
<dbReference type="PANTHER" id="PTHR43394:SF1">
    <property type="entry name" value="ATP-BINDING CASSETTE SUB-FAMILY B MEMBER 10, MITOCHONDRIAL"/>
    <property type="match status" value="1"/>
</dbReference>
<dbReference type="Gene3D" id="3.40.50.300">
    <property type="entry name" value="P-loop containing nucleotide triphosphate hydrolases"/>
    <property type="match status" value="1"/>
</dbReference>
<evidence type="ECO:0000256" key="8">
    <source>
        <dbReference type="ARBA" id="ARBA00023136"/>
    </source>
</evidence>
<sequence length="628" mass="69070">MSIDVQEKKASPVDKPVKDSHRWRGIAESEEADRTSAEQDDAASIKALRARGRNLLASLLRPHKRTLFWIIVLLLIQNGAGMAGPLLVKFGIDSGIPPIIDNKNYTILITVGVTFGVAILIEYLTKRAFLAMSGRVGQSLLLDLRARVFRQFQRLSIAFHERFTSGRVVARMTSDIDAIRELADGGLNDLVLSALSILTITGILLWMDPMLALVALLSFPVMAWLSNWFRVNSAIVYRSTRETIALVIVYFVESMGGVRAVQAYRRERRNQTIFDDLNEDNRARNVTGHRMSAFFAGGVKGIGNATTALVLAYGGYRVLHGQTDVGVLAAFVLYLRRFFDPMQELSMFYNTLQSANAAFEKLAGVLDEKPDVPEPVEPKPLTNPRGELRFDDVEFWYHKDKVVLPTFNLTIPAGQTVALVGATGAGKTTIAKLVSRFYDPSAGLVTLDGVSLRDVAEPDLRRAVAMVTQENFLFAGTIGENIAFGKPDATVREIEEAARAIGAHEFITGLPEGYDTDVRKRGGRLSAGQRQLVAFARAFLADPKVLILDEATSSLDIPSERLVQRALRTILADRTAIVIAHRLSTVEIADRVLVLEKGTIVEDGPPSTLIDGGGRYADLHAQWQDSLV</sequence>
<dbReference type="InterPro" id="IPR011527">
    <property type="entry name" value="ABC1_TM_dom"/>
</dbReference>
<dbReference type="SMART" id="SM00382">
    <property type="entry name" value="AAA"/>
    <property type="match status" value="1"/>
</dbReference>
<evidence type="ECO:0000256" key="3">
    <source>
        <dbReference type="ARBA" id="ARBA00022475"/>
    </source>
</evidence>
<dbReference type="InterPro" id="IPR003439">
    <property type="entry name" value="ABC_transporter-like_ATP-bd"/>
</dbReference>
<keyword evidence="15" id="KW-1185">Reference proteome</keyword>
<dbReference type="PROSITE" id="PS50893">
    <property type="entry name" value="ABC_TRANSPORTER_2"/>
    <property type="match status" value="1"/>
</dbReference>
<organism evidence="14 15">
    <name type="scientific">Phytomonospora endophytica</name>
    <dbReference type="NCBI Taxonomy" id="714109"/>
    <lineage>
        <taxon>Bacteria</taxon>
        <taxon>Bacillati</taxon>
        <taxon>Actinomycetota</taxon>
        <taxon>Actinomycetes</taxon>
        <taxon>Micromonosporales</taxon>
        <taxon>Micromonosporaceae</taxon>
        <taxon>Phytomonospora</taxon>
    </lineage>
</organism>
<dbReference type="EMBL" id="JACHGT010000009">
    <property type="protein sequence ID" value="MBB6036410.1"/>
    <property type="molecule type" value="Genomic_DNA"/>
</dbReference>
<dbReference type="InterPro" id="IPR039421">
    <property type="entry name" value="Type_1_exporter"/>
</dbReference>
<dbReference type="PANTHER" id="PTHR43394">
    <property type="entry name" value="ATP-DEPENDENT PERMEASE MDL1, MITOCHONDRIAL"/>
    <property type="match status" value="1"/>
</dbReference>
<feature type="domain" description="ABC transporter" evidence="12">
    <location>
        <begin position="388"/>
        <end position="622"/>
    </location>
</feature>
<proteinExistence type="inferred from homology"/>
<gene>
    <name evidence="14" type="ORF">HNR73_004281</name>
</gene>
<keyword evidence="6" id="KW-0067">ATP-binding</keyword>
<evidence type="ECO:0000256" key="11">
    <source>
        <dbReference type="SAM" id="Phobius"/>
    </source>
</evidence>
<protein>
    <submittedName>
        <fullName evidence="14">ABC-type multidrug transport system fused ATPase/permease subunit</fullName>
    </submittedName>
</protein>
<dbReference type="InterPro" id="IPR036640">
    <property type="entry name" value="ABC1_TM_sf"/>
</dbReference>
<evidence type="ECO:0000256" key="10">
    <source>
        <dbReference type="SAM" id="MobiDB-lite"/>
    </source>
</evidence>
<evidence type="ECO:0000313" key="15">
    <source>
        <dbReference type="Proteomes" id="UP000548476"/>
    </source>
</evidence>
<feature type="transmembrane region" description="Helical" evidence="11">
    <location>
        <begin position="213"/>
        <end position="231"/>
    </location>
</feature>
<dbReference type="Pfam" id="PF00005">
    <property type="entry name" value="ABC_tran"/>
    <property type="match status" value="1"/>
</dbReference>
<feature type="transmembrane region" description="Helical" evidence="11">
    <location>
        <begin position="67"/>
        <end position="87"/>
    </location>
</feature>
<dbReference type="GO" id="GO:0005886">
    <property type="term" value="C:plasma membrane"/>
    <property type="evidence" value="ECO:0007669"/>
    <property type="project" value="UniProtKB-SubCell"/>
</dbReference>
<dbReference type="InterPro" id="IPR003593">
    <property type="entry name" value="AAA+_ATPase"/>
</dbReference>
<evidence type="ECO:0000259" key="13">
    <source>
        <dbReference type="PROSITE" id="PS50929"/>
    </source>
</evidence>
<feature type="transmembrane region" description="Helical" evidence="11">
    <location>
        <begin position="243"/>
        <end position="261"/>
    </location>
</feature>
<keyword evidence="5" id="KW-0547">Nucleotide-binding</keyword>
<dbReference type="SUPFAM" id="SSF52540">
    <property type="entry name" value="P-loop containing nucleoside triphosphate hydrolases"/>
    <property type="match status" value="1"/>
</dbReference>
<accession>A0A841FWQ9</accession>
<feature type="transmembrane region" description="Helical" evidence="11">
    <location>
        <begin position="107"/>
        <end position="125"/>
    </location>
</feature>
<keyword evidence="4 11" id="KW-0812">Transmembrane</keyword>
<name>A0A841FWQ9_9ACTN</name>
<feature type="compositionally biased region" description="Basic and acidic residues" evidence="10">
    <location>
        <begin position="1"/>
        <end position="37"/>
    </location>
</feature>
<evidence type="ECO:0000256" key="5">
    <source>
        <dbReference type="ARBA" id="ARBA00022741"/>
    </source>
</evidence>
<keyword evidence="8 11" id="KW-0472">Membrane</keyword>
<evidence type="ECO:0000256" key="1">
    <source>
        <dbReference type="ARBA" id="ARBA00004651"/>
    </source>
</evidence>
<keyword evidence="7 11" id="KW-1133">Transmembrane helix</keyword>
<keyword evidence="3" id="KW-1003">Cell membrane</keyword>
<dbReference type="PROSITE" id="PS00211">
    <property type="entry name" value="ABC_TRANSPORTER_1"/>
    <property type="match status" value="1"/>
</dbReference>
<keyword evidence="2" id="KW-0813">Transport</keyword>
<evidence type="ECO:0000256" key="4">
    <source>
        <dbReference type="ARBA" id="ARBA00022692"/>
    </source>
</evidence>
<dbReference type="Pfam" id="PF00664">
    <property type="entry name" value="ABC_membrane"/>
    <property type="match status" value="1"/>
</dbReference>
<evidence type="ECO:0000256" key="9">
    <source>
        <dbReference type="ARBA" id="ARBA00061644"/>
    </source>
</evidence>
<dbReference type="InterPro" id="IPR027417">
    <property type="entry name" value="P-loop_NTPase"/>
</dbReference>
<evidence type="ECO:0000313" key="14">
    <source>
        <dbReference type="EMBL" id="MBB6036410.1"/>
    </source>
</evidence>
<feature type="region of interest" description="Disordered" evidence="10">
    <location>
        <begin position="1"/>
        <end position="38"/>
    </location>
</feature>